<accession>A0ABD2Y0X9</accession>
<evidence type="ECO:0000256" key="1">
    <source>
        <dbReference type="PROSITE-ProRule" id="PRU00176"/>
    </source>
</evidence>
<feature type="compositionally biased region" description="Low complexity" evidence="2">
    <location>
        <begin position="43"/>
        <end position="65"/>
    </location>
</feature>
<dbReference type="InterPro" id="IPR035979">
    <property type="entry name" value="RBD_domain_sf"/>
</dbReference>
<dbReference type="Gene3D" id="3.30.70.330">
    <property type="match status" value="1"/>
</dbReference>
<dbReference type="EMBL" id="JBJUIK010000015">
    <property type="protein sequence ID" value="KAL3501231.1"/>
    <property type="molecule type" value="Genomic_DNA"/>
</dbReference>
<dbReference type="PANTHER" id="PTHR37200">
    <property type="entry name" value="RNA-BINDING (RRM/RBD/RNP MOTIFS) FAMILY PROTEIN"/>
    <property type="match status" value="1"/>
</dbReference>
<organism evidence="4 5">
    <name type="scientific">Cinchona calisaya</name>
    <dbReference type="NCBI Taxonomy" id="153742"/>
    <lineage>
        <taxon>Eukaryota</taxon>
        <taxon>Viridiplantae</taxon>
        <taxon>Streptophyta</taxon>
        <taxon>Embryophyta</taxon>
        <taxon>Tracheophyta</taxon>
        <taxon>Spermatophyta</taxon>
        <taxon>Magnoliopsida</taxon>
        <taxon>eudicotyledons</taxon>
        <taxon>Gunneridae</taxon>
        <taxon>Pentapetalae</taxon>
        <taxon>asterids</taxon>
        <taxon>lamiids</taxon>
        <taxon>Gentianales</taxon>
        <taxon>Rubiaceae</taxon>
        <taxon>Cinchonoideae</taxon>
        <taxon>Cinchoneae</taxon>
        <taxon>Cinchona</taxon>
    </lineage>
</organism>
<keyword evidence="5" id="KW-1185">Reference proteome</keyword>
<gene>
    <name evidence="4" type="ORF">ACH5RR_035680</name>
</gene>
<evidence type="ECO:0000313" key="5">
    <source>
        <dbReference type="Proteomes" id="UP001630127"/>
    </source>
</evidence>
<dbReference type="CDD" id="cd00590">
    <property type="entry name" value="RRM_SF"/>
    <property type="match status" value="1"/>
</dbReference>
<reference evidence="4 5" key="1">
    <citation type="submission" date="2024-11" db="EMBL/GenBank/DDBJ databases">
        <title>A near-complete genome assembly of Cinchona calisaya.</title>
        <authorList>
            <person name="Lian D.C."/>
            <person name="Zhao X.W."/>
            <person name="Wei L."/>
        </authorList>
    </citation>
    <scope>NUCLEOTIDE SEQUENCE [LARGE SCALE GENOMIC DNA]</scope>
    <source>
        <tissue evidence="4">Nenye</tissue>
    </source>
</reference>
<dbReference type="InterPro" id="IPR000504">
    <property type="entry name" value="RRM_dom"/>
</dbReference>
<feature type="compositionally biased region" description="Basic and acidic residues" evidence="2">
    <location>
        <begin position="229"/>
        <end position="241"/>
    </location>
</feature>
<protein>
    <recommendedName>
        <fullName evidence="3">RRM domain-containing protein</fullName>
    </recommendedName>
</protein>
<proteinExistence type="predicted"/>
<dbReference type="GO" id="GO:0003723">
    <property type="term" value="F:RNA binding"/>
    <property type="evidence" value="ECO:0007669"/>
    <property type="project" value="UniProtKB-UniRule"/>
</dbReference>
<dbReference type="AlphaFoldDB" id="A0ABD2Y0X9"/>
<dbReference type="PANTHER" id="PTHR37200:SF1">
    <property type="entry name" value="RNA-BINDING (RRM_RBD_RNP MOTIFS) FAMILY PROTEIN"/>
    <property type="match status" value="1"/>
</dbReference>
<feature type="region of interest" description="Disordered" evidence="2">
    <location>
        <begin position="43"/>
        <end position="72"/>
    </location>
</feature>
<dbReference type="InterPro" id="IPR012677">
    <property type="entry name" value="Nucleotide-bd_a/b_plait_sf"/>
</dbReference>
<comment type="caution">
    <text evidence="4">The sequence shown here is derived from an EMBL/GenBank/DDBJ whole genome shotgun (WGS) entry which is preliminary data.</text>
</comment>
<evidence type="ECO:0000256" key="2">
    <source>
        <dbReference type="SAM" id="MobiDB-lite"/>
    </source>
</evidence>
<keyword evidence="1" id="KW-0694">RNA-binding</keyword>
<name>A0ABD2Y0X9_9GENT</name>
<dbReference type="SUPFAM" id="SSF54928">
    <property type="entry name" value="RNA-binding domain, RBD"/>
    <property type="match status" value="1"/>
</dbReference>
<feature type="region of interest" description="Disordered" evidence="2">
    <location>
        <begin position="212"/>
        <end position="253"/>
    </location>
</feature>
<dbReference type="Proteomes" id="UP001630127">
    <property type="component" value="Unassembled WGS sequence"/>
</dbReference>
<evidence type="ECO:0000259" key="3">
    <source>
        <dbReference type="PROSITE" id="PS50102"/>
    </source>
</evidence>
<sequence length="299" mass="33307">MKKWLENRPRGFGEGKVYDTSIEDKLMEEIEQNRKAQLANINNLKNNNTVNSNSKKQQGQQGKGNAVSEDSKHGIRVRLVNLPKKKNIHRDLQSAFKGVPGIVDIVPVVSGNKRTKDPICKGIASIDFKSENEAYRFVQTFSGQSITFGKVQKQIKCDMNSSLLTEHEETSYNAQRGVPSLDFQAEKISTNVESESEVHKSTQILDDEERLGDNQSPLLPESICEDGPEERGKSAKKEFRGKGKKITSKANKERVPKINVPGSANRLKIREKAVLAGVFSKYAANTSKMTAQMIDNDAD</sequence>
<feature type="domain" description="RRM" evidence="3">
    <location>
        <begin position="75"/>
        <end position="162"/>
    </location>
</feature>
<evidence type="ECO:0000313" key="4">
    <source>
        <dbReference type="EMBL" id="KAL3501231.1"/>
    </source>
</evidence>
<dbReference type="PROSITE" id="PS50102">
    <property type="entry name" value="RRM"/>
    <property type="match status" value="1"/>
</dbReference>